<evidence type="ECO:0000313" key="1">
    <source>
        <dbReference type="EMBL" id="WCO03607.1"/>
    </source>
</evidence>
<evidence type="ECO:0000313" key="2">
    <source>
        <dbReference type="Proteomes" id="UP001202717"/>
    </source>
</evidence>
<protein>
    <submittedName>
        <fullName evidence="1">Uncharacterized protein</fullName>
    </submittedName>
</protein>
<accession>A0ABY7S2U4</accession>
<sequence length="201" mass="23660">MKKIIIILFLLITYNITAQNNIDISENEIIDNKSSTELVDFLGIKYREIKFTGKDLIGKSLSIKRYEYNGKSIIKSDIVFPNANVIDKDYGKLNDSIFSFRVFIQLNDKRTLVKTKTTFLKTSIIQNIPIYSNSDIVFMDEEKKQMTELLEHEDKYYCIIEYNTDLPEFIEIYYRKGNLKSELTNDEDNDRQLLIYEISID</sequence>
<dbReference type="RefSeq" id="WP_249997296.1">
    <property type="nucleotide sequence ID" value="NZ_CP116221.1"/>
</dbReference>
<keyword evidence="2" id="KW-1185">Reference proteome</keyword>
<dbReference type="Proteomes" id="UP001202717">
    <property type="component" value="Chromosome"/>
</dbReference>
<name>A0ABY7S2U4_9FLAO</name>
<gene>
    <name evidence="1" type="ORF">MUN68_008870</name>
</gene>
<proteinExistence type="predicted"/>
<dbReference type="EMBL" id="CP116221">
    <property type="protein sequence ID" value="WCO03607.1"/>
    <property type="molecule type" value="Genomic_DNA"/>
</dbReference>
<organism evidence="1 2">
    <name type="scientific">Psychroserpens ponticola</name>
    <dbReference type="NCBI Taxonomy" id="2932268"/>
    <lineage>
        <taxon>Bacteria</taxon>
        <taxon>Pseudomonadati</taxon>
        <taxon>Bacteroidota</taxon>
        <taxon>Flavobacteriia</taxon>
        <taxon>Flavobacteriales</taxon>
        <taxon>Flavobacteriaceae</taxon>
        <taxon>Psychroserpens</taxon>
    </lineage>
</organism>
<reference evidence="1 2" key="1">
    <citation type="submission" date="2023-01" db="EMBL/GenBank/DDBJ databases">
        <title>Psychroserpens ponticola sp. nov., isolated from seawater.</title>
        <authorList>
            <person name="Kristyanto S."/>
            <person name="Jung J."/>
            <person name="Kim J.M."/>
            <person name="Jeon C.O."/>
        </authorList>
    </citation>
    <scope>NUCLEOTIDE SEQUENCE [LARGE SCALE GENOMIC DNA]</scope>
    <source>
        <strain evidence="1 2">MSW6</strain>
    </source>
</reference>